<reference evidence="9 10" key="1">
    <citation type="journal article" date="2000" name="Arch. Microbiol.">
        <title>Rhodobaca bogoriensis gen. nov. and sp. nov., an alkaliphilic purple nonsulfur bacterium from African Rift Valley soda lakes.</title>
        <authorList>
            <person name="Milford A.D."/>
            <person name="Achenbach L.A."/>
            <person name="Jung D.O."/>
            <person name="Madigan M.T."/>
        </authorList>
    </citation>
    <scope>NUCLEOTIDE SEQUENCE [LARGE SCALE GENOMIC DNA]</scope>
    <source>
        <strain evidence="9 10">2376</strain>
    </source>
</reference>
<proteinExistence type="inferred from homology"/>
<feature type="transmembrane region" description="Helical" evidence="7">
    <location>
        <begin position="108"/>
        <end position="134"/>
    </location>
</feature>
<keyword evidence="6 7" id="KW-0472">Membrane</keyword>
<dbReference type="SUPFAM" id="SSF161098">
    <property type="entry name" value="MetI-like"/>
    <property type="match status" value="1"/>
</dbReference>
<dbReference type="EMBL" id="JACBXS010000009">
    <property type="protein sequence ID" value="NYS24563.1"/>
    <property type="molecule type" value="Genomic_DNA"/>
</dbReference>
<feature type="domain" description="ABC transmembrane type-1" evidence="8">
    <location>
        <begin position="104"/>
        <end position="304"/>
    </location>
</feature>
<feature type="transmembrane region" description="Helical" evidence="7">
    <location>
        <begin position="235"/>
        <end position="262"/>
    </location>
</feature>
<dbReference type="InterPro" id="IPR035906">
    <property type="entry name" value="MetI-like_sf"/>
</dbReference>
<feature type="transmembrane region" description="Helical" evidence="7">
    <location>
        <begin position="173"/>
        <end position="196"/>
    </location>
</feature>
<dbReference type="InterPro" id="IPR025966">
    <property type="entry name" value="OppC_N"/>
</dbReference>
<dbReference type="Gene3D" id="1.10.3720.10">
    <property type="entry name" value="MetI-like"/>
    <property type="match status" value="1"/>
</dbReference>
<dbReference type="GO" id="GO:0005886">
    <property type="term" value="C:plasma membrane"/>
    <property type="evidence" value="ECO:0007669"/>
    <property type="project" value="UniProtKB-SubCell"/>
</dbReference>
<feature type="transmembrane region" description="Helical" evidence="7">
    <location>
        <begin position="282"/>
        <end position="307"/>
    </location>
</feature>
<dbReference type="Pfam" id="PF00528">
    <property type="entry name" value="BPD_transp_1"/>
    <property type="match status" value="1"/>
</dbReference>
<dbReference type="PANTHER" id="PTHR43386:SF26">
    <property type="entry name" value="ABC TRANSPORTER PERMEASE PROTEIN"/>
    <property type="match status" value="1"/>
</dbReference>
<accession>A0A7Z0KZN4</accession>
<feature type="transmembrane region" description="Helical" evidence="7">
    <location>
        <begin position="146"/>
        <end position="167"/>
    </location>
</feature>
<name>A0A7Z0KZN4_9RHOB</name>
<keyword evidence="3" id="KW-1003">Cell membrane</keyword>
<comment type="similarity">
    <text evidence="7">Belongs to the binding-protein-dependent transport system permease family.</text>
</comment>
<gene>
    <name evidence="9" type="ORF">HUK65_06115</name>
</gene>
<evidence type="ECO:0000256" key="2">
    <source>
        <dbReference type="ARBA" id="ARBA00022448"/>
    </source>
</evidence>
<dbReference type="PROSITE" id="PS50928">
    <property type="entry name" value="ABC_TM1"/>
    <property type="match status" value="1"/>
</dbReference>
<dbReference type="Proteomes" id="UP000529417">
    <property type="component" value="Unassembled WGS sequence"/>
</dbReference>
<feature type="transmembrane region" description="Helical" evidence="7">
    <location>
        <begin position="35"/>
        <end position="56"/>
    </location>
</feature>
<protein>
    <submittedName>
        <fullName evidence="9">ABC transporter permease</fullName>
    </submittedName>
</protein>
<evidence type="ECO:0000313" key="10">
    <source>
        <dbReference type="Proteomes" id="UP000529417"/>
    </source>
</evidence>
<evidence type="ECO:0000259" key="8">
    <source>
        <dbReference type="PROSITE" id="PS50928"/>
    </source>
</evidence>
<evidence type="ECO:0000256" key="4">
    <source>
        <dbReference type="ARBA" id="ARBA00022692"/>
    </source>
</evidence>
<keyword evidence="4 7" id="KW-0812">Transmembrane</keyword>
<evidence type="ECO:0000256" key="6">
    <source>
        <dbReference type="ARBA" id="ARBA00023136"/>
    </source>
</evidence>
<dbReference type="InterPro" id="IPR050366">
    <property type="entry name" value="BP-dependent_transpt_permease"/>
</dbReference>
<sequence>MTLQADQQTPVAKPSQLARMRDSDLWHSFVTHRGAVVGACLLVFLIVTAFAAPLIAPQNVYDSAELQLMNARIPPIWQEGGRWPFVLGTDIQGRDVLSGILYGSRTSILIAVFAVVFSLAIGVIVGLAAGFFGGIIDNVLMRFADVLLSIPTILLAILASAVAMGMLPPEWRALGAAGVIVFAITLSNWVQYARIVRAQTSVERRKEYVEAARLLRVSPRRIMLRHILPNTMTPVLVAATLSFGMAILAEATLSFLGVGMPASLPSLGTLIRIGNNYLFSGQWWIVLFPVLQLSLLVVSINLVGDWLRDALNPKLR</sequence>
<organism evidence="9 10">
    <name type="scientific">Rhabdonatronobacter sediminivivens</name>
    <dbReference type="NCBI Taxonomy" id="2743469"/>
    <lineage>
        <taxon>Bacteria</taxon>
        <taxon>Pseudomonadati</taxon>
        <taxon>Pseudomonadota</taxon>
        <taxon>Alphaproteobacteria</taxon>
        <taxon>Rhodobacterales</taxon>
        <taxon>Paracoccaceae</taxon>
        <taxon>Rhabdonatronobacter</taxon>
    </lineage>
</organism>
<keyword evidence="2 7" id="KW-0813">Transport</keyword>
<evidence type="ECO:0000256" key="5">
    <source>
        <dbReference type="ARBA" id="ARBA00022989"/>
    </source>
</evidence>
<comment type="subcellular location">
    <subcellularLocation>
        <location evidence="1 7">Cell membrane</location>
        <topology evidence="1 7">Multi-pass membrane protein</topology>
    </subcellularLocation>
</comment>
<dbReference type="Pfam" id="PF12911">
    <property type="entry name" value="OppC_N"/>
    <property type="match status" value="1"/>
</dbReference>
<keyword evidence="10" id="KW-1185">Reference proteome</keyword>
<evidence type="ECO:0000313" key="9">
    <source>
        <dbReference type="EMBL" id="NYS24563.1"/>
    </source>
</evidence>
<evidence type="ECO:0000256" key="3">
    <source>
        <dbReference type="ARBA" id="ARBA00022475"/>
    </source>
</evidence>
<dbReference type="RefSeq" id="WP_179905269.1">
    <property type="nucleotide sequence ID" value="NZ_JACBXS010000009.1"/>
</dbReference>
<evidence type="ECO:0000256" key="1">
    <source>
        <dbReference type="ARBA" id="ARBA00004651"/>
    </source>
</evidence>
<dbReference type="CDD" id="cd06261">
    <property type="entry name" value="TM_PBP2"/>
    <property type="match status" value="1"/>
</dbReference>
<dbReference type="PANTHER" id="PTHR43386">
    <property type="entry name" value="OLIGOPEPTIDE TRANSPORT SYSTEM PERMEASE PROTEIN APPC"/>
    <property type="match status" value="1"/>
</dbReference>
<evidence type="ECO:0000256" key="7">
    <source>
        <dbReference type="RuleBase" id="RU363032"/>
    </source>
</evidence>
<comment type="caution">
    <text evidence="9">The sequence shown here is derived from an EMBL/GenBank/DDBJ whole genome shotgun (WGS) entry which is preliminary data.</text>
</comment>
<dbReference type="InterPro" id="IPR000515">
    <property type="entry name" value="MetI-like"/>
</dbReference>
<dbReference type="AlphaFoldDB" id="A0A7Z0KZN4"/>
<keyword evidence="5 7" id="KW-1133">Transmembrane helix</keyword>
<dbReference type="GO" id="GO:0055085">
    <property type="term" value="P:transmembrane transport"/>
    <property type="evidence" value="ECO:0007669"/>
    <property type="project" value="InterPro"/>
</dbReference>